<keyword evidence="3" id="KW-1185">Reference proteome</keyword>
<dbReference type="Proteomes" id="UP001597308">
    <property type="component" value="Unassembled WGS sequence"/>
</dbReference>
<dbReference type="PANTHER" id="PTHR36436:SF6">
    <property type="entry name" value="SLL5081 PROTEIN"/>
    <property type="match status" value="1"/>
</dbReference>
<dbReference type="SUPFAM" id="SSF103032">
    <property type="entry name" value="Hypothetical protein YwqG"/>
    <property type="match status" value="1"/>
</dbReference>
<dbReference type="InterPro" id="IPR015315">
    <property type="entry name" value="DUF1963"/>
</dbReference>
<reference evidence="3" key="1">
    <citation type="journal article" date="2019" name="Int. J. Syst. Evol. Microbiol.">
        <title>The Global Catalogue of Microorganisms (GCM) 10K type strain sequencing project: providing services to taxonomists for standard genome sequencing and annotation.</title>
        <authorList>
            <consortium name="The Broad Institute Genomics Platform"/>
            <consortium name="The Broad Institute Genome Sequencing Center for Infectious Disease"/>
            <person name="Wu L."/>
            <person name="Ma J."/>
        </authorList>
    </citation>
    <scope>NUCLEOTIDE SEQUENCE [LARGE SCALE GENOMIC DNA]</scope>
    <source>
        <strain evidence="3">KCTC 23707</strain>
    </source>
</reference>
<evidence type="ECO:0000313" key="3">
    <source>
        <dbReference type="Proteomes" id="UP001597308"/>
    </source>
</evidence>
<dbReference type="EMBL" id="JBHUER010000009">
    <property type="protein sequence ID" value="MFD1703844.1"/>
    <property type="molecule type" value="Genomic_DNA"/>
</dbReference>
<dbReference type="PANTHER" id="PTHR36436">
    <property type="entry name" value="SLL5081 PROTEIN"/>
    <property type="match status" value="1"/>
</dbReference>
<protein>
    <submittedName>
        <fullName evidence="2">DUF1963 domain-containing protein</fullName>
    </submittedName>
</protein>
<sequence>MFDDAAAARAALAGHFDPPRLEQVISALVPAIVFVPSAGPPTRGGSRIGGVPDMGPGAEWPRPSPPADPEAVAARGSPDAGNEMREHFAKRLPYAFFAQVDLGEAARLGSVAAGLPQDGRLLFFYDLAAGPWDTGSRVARVIWDRTPADQLAPLAPPADLAEAAAADRAERVKIAEEFGNDADAARSSGSAYDAPGRAMTLRATLRLPSVASIEIAALPEIAAAARSTSGEGSDLAGDYEAAVEESSDSDRQETWRRQQLLGSPQPEQDDPRYDAVVVTRFGVQHLDREERRRRREEIEREARGWALLLQIDVKDWMRSEFADGAVYFLIRKDDLAARRFDRTVAVYQQT</sequence>
<feature type="region of interest" description="Disordered" evidence="1">
    <location>
        <begin position="43"/>
        <end position="82"/>
    </location>
</feature>
<dbReference type="InterPro" id="IPR035948">
    <property type="entry name" value="YwqG-like_sf"/>
</dbReference>
<accession>A0ABW4K6J6</accession>
<proteinExistence type="predicted"/>
<dbReference type="Gene3D" id="2.30.320.10">
    <property type="entry name" value="YwqG-like"/>
    <property type="match status" value="1"/>
</dbReference>
<evidence type="ECO:0000256" key="1">
    <source>
        <dbReference type="SAM" id="MobiDB-lite"/>
    </source>
</evidence>
<dbReference type="Pfam" id="PF09234">
    <property type="entry name" value="DUF1963"/>
    <property type="match status" value="1"/>
</dbReference>
<dbReference type="RefSeq" id="WP_378799943.1">
    <property type="nucleotide sequence ID" value="NZ_JBHUER010000009.1"/>
</dbReference>
<gene>
    <name evidence="2" type="ORF">ACFSCV_12605</name>
</gene>
<evidence type="ECO:0000313" key="2">
    <source>
        <dbReference type="EMBL" id="MFD1703844.1"/>
    </source>
</evidence>
<organism evidence="2 3">
    <name type="scientific">Methylopila henanensis</name>
    <dbReference type="NCBI Taxonomy" id="873516"/>
    <lineage>
        <taxon>Bacteria</taxon>
        <taxon>Pseudomonadati</taxon>
        <taxon>Pseudomonadota</taxon>
        <taxon>Alphaproteobacteria</taxon>
        <taxon>Hyphomicrobiales</taxon>
        <taxon>Methylopilaceae</taxon>
        <taxon>Methylopila</taxon>
    </lineage>
</organism>
<name>A0ABW4K6J6_9HYPH</name>
<feature type="region of interest" description="Disordered" evidence="1">
    <location>
        <begin position="227"/>
        <end position="273"/>
    </location>
</feature>
<comment type="caution">
    <text evidence="2">The sequence shown here is derived from an EMBL/GenBank/DDBJ whole genome shotgun (WGS) entry which is preliminary data.</text>
</comment>